<dbReference type="PANTHER" id="PTHR46963">
    <property type="entry name" value="SIMILAR TO RIKEN CDNA E130308A19"/>
    <property type="match status" value="1"/>
</dbReference>
<dbReference type="EMBL" id="LSMT01000633">
    <property type="protein sequence ID" value="PFX15582.1"/>
    <property type="molecule type" value="Genomic_DNA"/>
</dbReference>
<protein>
    <submittedName>
        <fullName evidence="1">Uncharacterized protein</fullName>
    </submittedName>
</protein>
<comment type="caution">
    <text evidence="1">The sequence shown here is derived from an EMBL/GenBank/DDBJ whole genome shotgun (WGS) entry which is preliminary data.</text>
</comment>
<evidence type="ECO:0000313" key="1">
    <source>
        <dbReference type="EMBL" id="PFX15582.1"/>
    </source>
</evidence>
<accession>A0A2B4RH54</accession>
<sequence length="86" mass="9784">MTSSRFASLEGSIETFIEEQENQNTVKKTKRDVALFTEFLRTKAEAQSEIAEIPPAELNELLSEFILRLGTKEGQDYEKASVEENQ</sequence>
<dbReference type="Proteomes" id="UP000225706">
    <property type="component" value="Unassembled WGS sequence"/>
</dbReference>
<keyword evidence="2" id="KW-1185">Reference proteome</keyword>
<reference evidence="2" key="1">
    <citation type="journal article" date="2017" name="bioRxiv">
        <title>Comparative analysis of the genomes of Stylophora pistillata and Acropora digitifera provides evidence for extensive differences between species of corals.</title>
        <authorList>
            <person name="Voolstra C.R."/>
            <person name="Li Y."/>
            <person name="Liew Y.J."/>
            <person name="Baumgarten S."/>
            <person name="Zoccola D."/>
            <person name="Flot J.-F."/>
            <person name="Tambutte S."/>
            <person name="Allemand D."/>
            <person name="Aranda M."/>
        </authorList>
    </citation>
    <scope>NUCLEOTIDE SEQUENCE [LARGE SCALE GENOMIC DNA]</scope>
</reference>
<feature type="non-terminal residue" evidence="1">
    <location>
        <position position="86"/>
    </location>
</feature>
<proteinExistence type="predicted"/>
<gene>
    <name evidence="1" type="ORF">AWC38_SpisGene20190</name>
</gene>
<evidence type="ECO:0000313" key="2">
    <source>
        <dbReference type="Proteomes" id="UP000225706"/>
    </source>
</evidence>
<organism evidence="1 2">
    <name type="scientific">Stylophora pistillata</name>
    <name type="common">Smooth cauliflower coral</name>
    <dbReference type="NCBI Taxonomy" id="50429"/>
    <lineage>
        <taxon>Eukaryota</taxon>
        <taxon>Metazoa</taxon>
        <taxon>Cnidaria</taxon>
        <taxon>Anthozoa</taxon>
        <taxon>Hexacorallia</taxon>
        <taxon>Scleractinia</taxon>
        <taxon>Astrocoeniina</taxon>
        <taxon>Pocilloporidae</taxon>
        <taxon>Stylophora</taxon>
    </lineage>
</organism>
<name>A0A2B4RH54_STYPI</name>
<dbReference type="InterPro" id="IPR042838">
    <property type="entry name" value="KIAA1958"/>
</dbReference>
<dbReference type="PANTHER" id="PTHR46963:SF4">
    <property type="entry name" value="HYPOTHETICAL PROTEIN MGC115716"/>
    <property type="match status" value="1"/>
</dbReference>
<dbReference type="AlphaFoldDB" id="A0A2B4RH54"/>